<dbReference type="SUPFAM" id="SSF53850">
    <property type="entry name" value="Periplasmic binding protein-like II"/>
    <property type="match status" value="1"/>
</dbReference>
<comment type="caution">
    <text evidence="2">The sequence shown here is derived from an EMBL/GenBank/DDBJ whole genome shotgun (WGS) entry which is preliminary data.</text>
</comment>
<gene>
    <name evidence="2" type="ORF">FHR90_000212</name>
</gene>
<evidence type="ECO:0000259" key="1">
    <source>
        <dbReference type="Pfam" id="PF04069"/>
    </source>
</evidence>
<dbReference type="GO" id="GO:0043190">
    <property type="term" value="C:ATP-binding cassette (ABC) transporter complex"/>
    <property type="evidence" value="ECO:0007669"/>
    <property type="project" value="InterPro"/>
</dbReference>
<keyword evidence="3" id="KW-1185">Reference proteome</keyword>
<dbReference type="EMBL" id="JACHXV010000001">
    <property type="protein sequence ID" value="MBB3172406.1"/>
    <property type="molecule type" value="Genomic_DNA"/>
</dbReference>
<protein>
    <submittedName>
        <fullName evidence="2">Glycine betaine/proline transport system substrate-binding protein</fullName>
    </submittedName>
</protein>
<dbReference type="Gene3D" id="3.40.190.10">
    <property type="entry name" value="Periplasmic binding protein-like II"/>
    <property type="match status" value="1"/>
</dbReference>
<dbReference type="AlphaFoldDB" id="A0A839URI6"/>
<organism evidence="2 3">
    <name type="scientific">Endobacter medicaginis</name>
    <dbReference type="NCBI Taxonomy" id="1181271"/>
    <lineage>
        <taxon>Bacteria</taxon>
        <taxon>Pseudomonadati</taxon>
        <taxon>Pseudomonadota</taxon>
        <taxon>Alphaproteobacteria</taxon>
        <taxon>Acetobacterales</taxon>
        <taxon>Acetobacteraceae</taxon>
        <taxon>Endobacter</taxon>
    </lineage>
</organism>
<accession>A0A839URI6</accession>
<dbReference type="InterPro" id="IPR007210">
    <property type="entry name" value="ABC_Gly_betaine_transp_sub-bd"/>
</dbReference>
<name>A0A839URI6_9PROT</name>
<evidence type="ECO:0000313" key="3">
    <source>
        <dbReference type="Proteomes" id="UP000557688"/>
    </source>
</evidence>
<dbReference type="Proteomes" id="UP000557688">
    <property type="component" value="Unassembled WGS sequence"/>
</dbReference>
<sequence length="249" mass="25981">MDELVIGHPEPSFQAAVAAAVARVLDAHGIEAEFAAAPMATLLDDLVAGRIDMIASVWSGQDGAAIAALGGQVEMLGALYQPQPMWCVQQGAPAQTLDDLLRPEIRDALGGVVIDPGPSAPVAVREIFDAMGLGAAGWRLLGGGLSDLDAACAAKAGHVLPLWSPSAWTHGPDALRALADPLGRLGGPQEARLLVRAGWEADPDLIDELSELPLSNRIIGAMDRLMRDEGATAEAAAEAWQRGRLSQRL</sequence>
<evidence type="ECO:0000313" key="2">
    <source>
        <dbReference type="EMBL" id="MBB3172406.1"/>
    </source>
</evidence>
<dbReference type="Pfam" id="PF04069">
    <property type="entry name" value="OpuAC"/>
    <property type="match status" value="1"/>
</dbReference>
<dbReference type="Gene3D" id="3.40.190.100">
    <property type="entry name" value="Glycine betaine-binding periplasmic protein, domain 2"/>
    <property type="match status" value="1"/>
</dbReference>
<feature type="domain" description="ABC-type glycine betaine transport system substrate-binding" evidence="1">
    <location>
        <begin position="3"/>
        <end position="240"/>
    </location>
</feature>
<reference evidence="2 3" key="1">
    <citation type="submission" date="2020-08" db="EMBL/GenBank/DDBJ databases">
        <title>Genomic Encyclopedia of Type Strains, Phase III (KMG-III): the genomes of soil and plant-associated and newly described type strains.</title>
        <authorList>
            <person name="Whitman W."/>
        </authorList>
    </citation>
    <scope>NUCLEOTIDE SEQUENCE [LARGE SCALE GENOMIC DNA]</scope>
    <source>
        <strain evidence="2 3">CECT 8088</strain>
    </source>
</reference>
<dbReference type="GO" id="GO:0022857">
    <property type="term" value="F:transmembrane transporter activity"/>
    <property type="evidence" value="ECO:0007669"/>
    <property type="project" value="InterPro"/>
</dbReference>
<dbReference type="RefSeq" id="WP_183274605.1">
    <property type="nucleotide sequence ID" value="NZ_JACHXV010000001.1"/>
</dbReference>
<proteinExistence type="predicted"/>